<accession>A0A242W3V3</accession>
<dbReference type="EMBL" id="NFCF01000091">
    <property type="protein sequence ID" value="OTW46159.1"/>
    <property type="molecule type" value="Genomic_DNA"/>
</dbReference>
<dbReference type="Proteomes" id="UP000195152">
    <property type="component" value="Unassembled WGS sequence"/>
</dbReference>
<protein>
    <submittedName>
        <fullName evidence="1">Uncharacterized protein</fullName>
    </submittedName>
</protein>
<gene>
    <name evidence="1" type="ORF">BK699_23335</name>
</gene>
<reference evidence="1 2" key="1">
    <citation type="submission" date="2016-10" db="EMBL/GenBank/DDBJ databases">
        <title>Comparative genomics of Bacillus thuringiensis reveals a path to pathogens against multiple invertebrate hosts.</title>
        <authorList>
            <person name="Zheng J."/>
            <person name="Gao Q."/>
            <person name="Liu H."/>
            <person name="Peng D."/>
            <person name="Ruan L."/>
            <person name="Sun M."/>
        </authorList>
    </citation>
    <scope>NUCLEOTIDE SEQUENCE [LARGE SCALE GENOMIC DNA]</scope>
    <source>
        <strain evidence="1">BGSC 4AC1</strain>
    </source>
</reference>
<organism evidence="1 2">
    <name type="scientific">Bacillus thuringiensis serovar mexicanensis</name>
    <dbReference type="NCBI Taxonomy" id="180868"/>
    <lineage>
        <taxon>Bacteria</taxon>
        <taxon>Bacillati</taxon>
        <taxon>Bacillota</taxon>
        <taxon>Bacilli</taxon>
        <taxon>Bacillales</taxon>
        <taxon>Bacillaceae</taxon>
        <taxon>Bacillus</taxon>
        <taxon>Bacillus cereus group</taxon>
    </lineage>
</organism>
<evidence type="ECO:0000313" key="1">
    <source>
        <dbReference type="EMBL" id="OTW46159.1"/>
    </source>
</evidence>
<name>A0A242W3V3_BACTU</name>
<sequence length="91" mass="10644">MLGKTLEELERCYNEALNEGAKYVAVQIKIDGFSSDELIINDKYNIDSKLAYYKRTYNEDLEHKWNPRIRIVDFAYGYSFSGIIRKLGLLV</sequence>
<evidence type="ECO:0000313" key="2">
    <source>
        <dbReference type="Proteomes" id="UP000195152"/>
    </source>
</evidence>
<proteinExistence type="predicted"/>
<dbReference type="AlphaFoldDB" id="A0A242W3V3"/>
<comment type="caution">
    <text evidence="1">The sequence shown here is derived from an EMBL/GenBank/DDBJ whole genome shotgun (WGS) entry which is preliminary data.</text>
</comment>